<evidence type="ECO:0000256" key="1">
    <source>
        <dbReference type="SAM" id="SignalP"/>
    </source>
</evidence>
<accession>A0ABQ3IEX1</accession>
<organism evidence="2 3">
    <name type="scientific">Thalassotalea profundi</name>
    <dbReference type="NCBI Taxonomy" id="2036687"/>
    <lineage>
        <taxon>Bacteria</taxon>
        <taxon>Pseudomonadati</taxon>
        <taxon>Pseudomonadota</taxon>
        <taxon>Gammaproteobacteria</taxon>
        <taxon>Alteromonadales</taxon>
        <taxon>Colwelliaceae</taxon>
        <taxon>Thalassotalea</taxon>
    </lineage>
</organism>
<reference evidence="3" key="1">
    <citation type="journal article" date="2019" name="Int. J. Syst. Evol. Microbiol.">
        <title>The Global Catalogue of Microorganisms (GCM) 10K type strain sequencing project: providing services to taxonomists for standard genome sequencing and annotation.</title>
        <authorList>
            <consortium name="The Broad Institute Genomics Platform"/>
            <consortium name="The Broad Institute Genome Sequencing Center for Infectious Disease"/>
            <person name="Wu L."/>
            <person name="Ma J."/>
        </authorList>
    </citation>
    <scope>NUCLEOTIDE SEQUENCE [LARGE SCALE GENOMIC DNA]</scope>
    <source>
        <strain evidence="3">CGMCC 1.15922</strain>
    </source>
</reference>
<name>A0ABQ3IEX1_9GAMM</name>
<feature type="chain" id="PRO_5046457382" evidence="1">
    <location>
        <begin position="19"/>
        <end position="263"/>
    </location>
</feature>
<dbReference type="EMBL" id="BNAH01000001">
    <property type="protein sequence ID" value="GHE77834.1"/>
    <property type="molecule type" value="Genomic_DNA"/>
</dbReference>
<evidence type="ECO:0000313" key="2">
    <source>
        <dbReference type="EMBL" id="GHE77834.1"/>
    </source>
</evidence>
<keyword evidence="3" id="KW-1185">Reference proteome</keyword>
<sequence length="263" mass="30101">MKKILFLLVILLPCLTIANDFNSFESYDNNKKYARGSYVKYSNNLWVARHKVIGKQPKEESITWAKVKLNDIREWKSKKVYLLGQSVSYNEKTYFAKSLWSIAINSSYVNNKWVEFSHPAMGFDLPSFDPEHPDHNTIEGVDQNENGIRDDYEIKIVMSDKSRDIKELALKAGKSYQTVLSMKGVINSATQEEATNTLLALTLAELCKRQINKYSSSAIAWKKSDYFNTIDRIQTNFSVQNKLASLVDEEKLESSLEQPCASL</sequence>
<dbReference type="RefSeq" id="WP_189376213.1">
    <property type="nucleotide sequence ID" value="NZ_BNAH01000001.1"/>
</dbReference>
<gene>
    <name evidence="2" type="ORF">GCM10011501_01870</name>
</gene>
<feature type="signal peptide" evidence="1">
    <location>
        <begin position="1"/>
        <end position="18"/>
    </location>
</feature>
<protein>
    <submittedName>
        <fullName evidence="2">Uncharacterized protein</fullName>
    </submittedName>
</protein>
<comment type="caution">
    <text evidence="2">The sequence shown here is derived from an EMBL/GenBank/DDBJ whole genome shotgun (WGS) entry which is preliminary data.</text>
</comment>
<proteinExistence type="predicted"/>
<keyword evidence="1" id="KW-0732">Signal</keyword>
<dbReference type="Proteomes" id="UP000626370">
    <property type="component" value="Unassembled WGS sequence"/>
</dbReference>
<dbReference type="Gene3D" id="2.10.10.90">
    <property type="match status" value="1"/>
</dbReference>
<evidence type="ECO:0000313" key="3">
    <source>
        <dbReference type="Proteomes" id="UP000626370"/>
    </source>
</evidence>